<comment type="subcellular location">
    <subcellularLocation>
        <location evidence="2">Cytoplasm</location>
        <location evidence="2">Cytoskeleton</location>
        <location evidence="2">Flagellum axoneme</location>
    </subcellularLocation>
    <subcellularLocation>
        <location evidence="1">Nucleus</location>
    </subcellularLocation>
</comment>
<evidence type="ECO:0000256" key="8">
    <source>
        <dbReference type="ARBA" id="ARBA00023069"/>
    </source>
</evidence>
<evidence type="ECO:0000256" key="4">
    <source>
        <dbReference type="ARBA" id="ARBA00014813"/>
    </source>
</evidence>
<keyword evidence="8" id="KW-0969">Cilium</keyword>
<comment type="function">
    <text evidence="13">Microtubule inner protein (MIP) part of the dynein-decorated doublet microtubules (DMTs) in cilia axoneme, which is required for motile cilia beating. May play a role in the control of meiotic division and germ cell differentiation through regulation of pairing and recombination during meiosis. Required for sperm flagella assembly. May play a role in the assembly and function of the outer dynein arm-docking complex (ODA-DC). ODA-DC mediates outer dynein arms (ODA) binding onto the axonemal doublet microtubules.</text>
</comment>
<evidence type="ECO:0000256" key="1">
    <source>
        <dbReference type="ARBA" id="ARBA00004123"/>
    </source>
</evidence>
<dbReference type="EMBL" id="HBUF01550995">
    <property type="protein sequence ID" value="CAG6758898.1"/>
    <property type="molecule type" value="Transcribed_RNA"/>
</dbReference>
<accession>A0A8D9A3F8</accession>
<evidence type="ECO:0000259" key="16">
    <source>
        <dbReference type="Pfam" id="PF13868"/>
    </source>
</evidence>
<evidence type="ECO:0000256" key="15">
    <source>
        <dbReference type="SAM" id="MobiDB-lite"/>
    </source>
</evidence>
<dbReference type="PANTHER" id="PTHR19265:SF0">
    <property type="entry name" value="MEIOSIS-SPECIFIC NUCLEAR STRUCTURAL PROTEIN 1"/>
    <property type="match status" value="1"/>
</dbReference>
<keyword evidence="7 14" id="KW-0175">Coiled coil</keyword>
<dbReference type="InterPro" id="IPR026504">
    <property type="entry name" value="MNS1"/>
</dbReference>
<dbReference type="EMBL" id="HBUF01214505">
    <property type="protein sequence ID" value="CAG6666520.1"/>
    <property type="molecule type" value="Transcribed_RNA"/>
</dbReference>
<feature type="region of interest" description="Disordered" evidence="15">
    <location>
        <begin position="1"/>
        <end position="40"/>
    </location>
</feature>
<evidence type="ECO:0000256" key="9">
    <source>
        <dbReference type="ARBA" id="ARBA00023212"/>
    </source>
</evidence>
<dbReference type="EMBL" id="HBUF01550997">
    <property type="protein sequence ID" value="CAG6758900.1"/>
    <property type="molecule type" value="Transcribed_RNA"/>
</dbReference>
<evidence type="ECO:0000256" key="6">
    <source>
        <dbReference type="ARBA" id="ARBA00022846"/>
    </source>
</evidence>
<dbReference type="EMBL" id="HBUF01214507">
    <property type="protein sequence ID" value="CAG6666522.1"/>
    <property type="molecule type" value="Transcribed_RNA"/>
</dbReference>
<feature type="domain" description="Trichohyalin-plectin-homology" evidence="16">
    <location>
        <begin position="72"/>
        <end position="410"/>
    </location>
</feature>
<feature type="compositionally biased region" description="Polar residues" evidence="15">
    <location>
        <begin position="15"/>
        <end position="26"/>
    </location>
</feature>
<evidence type="ECO:0000256" key="7">
    <source>
        <dbReference type="ARBA" id="ARBA00023054"/>
    </source>
</evidence>
<keyword evidence="11" id="KW-0469">Meiosis</keyword>
<feature type="coiled-coil region" evidence="14">
    <location>
        <begin position="97"/>
        <end position="256"/>
    </location>
</feature>
<evidence type="ECO:0000256" key="13">
    <source>
        <dbReference type="ARBA" id="ARBA00046114"/>
    </source>
</evidence>
<dbReference type="EMBL" id="HBUF01048876">
    <property type="protein sequence ID" value="CAG6620932.1"/>
    <property type="molecule type" value="Transcribed_RNA"/>
</dbReference>
<dbReference type="EMBL" id="HBUF01048877">
    <property type="protein sequence ID" value="CAG6620933.1"/>
    <property type="molecule type" value="Transcribed_RNA"/>
</dbReference>
<organism evidence="17">
    <name type="scientific">Cacopsylla melanoneura</name>
    <dbReference type="NCBI Taxonomy" id="428564"/>
    <lineage>
        <taxon>Eukaryota</taxon>
        <taxon>Metazoa</taxon>
        <taxon>Ecdysozoa</taxon>
        <taxon>Arthropoda</taxon>
        <taxon>Hexapoda</taxon>
        <taxon>Insecta</taxon>
        <taxon>Pterygota</taxon>
        <taxon>Neoptera</taxon>
        <taxon>Paraneoptera</taxon>
        <taxon>Hemiptera</taxon>
        <taxon>Sternorrhyncha</taxon>
        <taxon>Psylloidea</taxon>
        <taxon>Psyllidae</taxon>
        <taxon>Psyllinae</taxon>
        <taxon>Cacopsylla</taxon>
    </lineage>
</organism>
<dbReference type="EMBL" id="HBUF01550996">
    <property type="protein sequence ID" value="CAG6758899.1"/>
    <property type="molecule type" value="Transcribed_RNA"/>
</dbReference>
<dbReference type="Pfam" id="PF13868">
    <property type="entry name" value="TPH"/>
    <property type="match status" value="1"/>
</dbReference>
<evidence type="ECO:0000256" key="12">
    <source>
        <dbReference type="ARBA" id="ARBA00023273"/>
    </source>
</evidence>
<evidence type="ECO:0000256" key="10">
    <source>
        <dbReference type="ARBA" id="ARBA00023242"/>
    </source>
</evidence>
<feature type="coiled-coil region" evidence="14">
    <location>
        <begin position="386"/>
        <end position="413"/>
    </location>
</feature>
<dbReference type="InterPro" id="IPR043597">
    <property type="entry name" value="TPH_dom"/>
</dbReference>
<keyword evidence="9" id="KW-0206">Cytoskeleton</keyword>
<protein>
    <recommendedName>
        <fullName evidence="4">Meiosis-specific nuclear structural protein 1</fullName>
    </recommendedName>
</protein>
<evidence type="ECO:0000256" key="2">
    <source>
        <dbReference type="ARBA" id="ARBA00004611"/>
    </source>
</evidence>
<evidence type="ECO:0000313" key="17">
    <source>
        <dbReference type="EMBL" id="CAG6758898.1"/>
    </source>
</evidence>
<dbReference type="EMBL" id="HBUF01380913">
    <property type="protein sequence ID" value="CAG6730208.1"/>
    <property type="molecule type" value="Transcribed_RNA"/>
</dbReference>
<name>A0A8D9A3F8_9HEMI</name>
<dbReference type="GO" id="GO:0044782">
    <property type="term" value="P:cilium organization"/>
    <property type="evidence" value="ECO:0007669"/>
    <property type="project" value="TreeGrafter"/>
</dbReference>
<keyword evidence="10" id="KW-0539">Nucleus</keyword>
<reference evidence="17" key="1">
    <citation type="submission" date="2021-05" db="EMBL/GenBank/DDBJ databases">
        <authorList>
            <person name="Alioto T."/>
            <person name="Alioto T."/>
            <person name="Gomez Garrido J."/>
        </authorList>
    </citation>
    <scope>NUCLEOTIDE SEQUENCE</scope>
</reference>
<dbReference type="EMBL" id="HBUF01214506">
    <property type="protein sequence ID" value="CAG6666521.1"/>
    <property type="molecule type" value="Transcribed_RNA"/>
</dbReference>
<dbReference type="EMBL" id="HBUF01380912">
    <property type="protein sequence ID" value="CAG6730207.1"/>
    <property type="molecule type" value="Transcribed_RNA"/>
</dbReference>
<evidence type="ECO:0000256" key="3">
    <source>
        <dbReference type="ARBA" id="ARBA00009158"/>
    </source>
</evidence>
<evidence type="ECO:0000256" key="5">
    <source>
        <dbReference type="ARBA" id="ARBA00022490"/>
    </source>
</evidence>
<sequence length="418" mass="49513">MFLSNPKGPKETMGSLFQSYGTQNQTEKVKNNQDQDNNGVTFQDIVEGDNLSEEMEKVKQEELRELRVREQICRDSPELTELNNKLHQAVLRNDYALQLEEKENQKLEQKLVDQVYRDQLCSATQKQMLQAEVAEQALAQRKADYRKALEQQMRDEVDAKKQDKYKQYLEEQKLTQAEIDRLSQQDKVVRDEKLRKMLSIRQDMQEAMSSREQKRQEEKIKNKELERTVESYWEQSSKHEQELKRDRQDKQRLITERQELCAQSLQEIMQRKQTRADLVDNITVMTQLTNQETADTRQDEAELEKRLRQTTMCSELDSQVAEKLRVKQQSKGKENSEAVTDKWIWGGVADGDQAATKLRKQREVAAYNRATMMEHELLRKQQRRGLVEQTEEEEIKQRLIEEEKERLFKLQNQLNNGV</sequence>
<evidence type="ECO:0000256" key="11">
    <source>
        <dbReference type="ARBA" id="ARBA00023254"/>
    </source>
</evidence>
<keyword evidence="6" id="KW-0282">Flagellum</keyword>
<dbReference type="AlphaFoldDB" id="A0A8D9A3F8"/>
<proteinExistence type="inferred from homology"/>
<dbReference type="GO" id="GO:0005634">
    <property type="term" value="C:nucleus"/>
    <property type="evidence" value="ECO:0007669"/>
    <property type="project" value="UniProtKB-SubCell"/>
</dbReference>
<keyword evidence="5" id="KW-0963">Cytoplasm</keyword>
<evidence type="ECO:0000256" key="14">
    <source>
        <dbReference type="SAM" id="Coils"/>
    </source>
</evidence>
<dbReference type="GO" id="GO:0031514">
    <property type="term" value="C:motile cilium"/>
    <property type="evidence" value="ECO:0007669"/>
    <property type="project" value="TreeGrafter"/>
</dbReference>
<comment type="similarity">
    <text evidence="3">Belongs to the MNS1 family.</text>
</comment>
<dbReference type="EMBL" id="HBUF01048878">
    <property type="protein sequence ID" value="CAG6620934.1"/>
    <property type="molecule type" value="Transcribed_RNA"/>
</dbReference>
<dbReference type="PANTHER" id="PTHR19265">
    <property type="entry name" value="MEIOSIS-SPECIFIC NUCLEAR STRUCTURAL PROTEIN 1"/>
    <property type="match status" value="1"/>
</dbReference>
<dbReference type="GO" id="GO:0051321">
    <property type="term" value="P:meiotic cell cycle"/>
    <property type="evidence" value="ECO:0007669"/>
    <property type="project" value="UniProtKB-KW"/>
</dbReference>
<keyword evidence="12" id="KW-0966">Cell projection</keyword>